<evidence type="ECO:0000256" key="1">
    <source>
        <dbReference type="ARBA" id="ARBA00005306"/>
    </source>
</evidence>
<dbReference type="InterPro" id="IPR017958">
    <property type="entry name" value="Gln-tRNA_amidoTrfase_suB_CS"/>
</dbReference>
<dbReference type="PROSITE" id="PS01234">
    <property type="entry name" value="GATB"/>
    <property type="match status" value="1"/>
</dbReference>
<comment type="similarity">
    <text evidence="1 11">Belongs to the GatB/GatE family. GatB subfamily.</text>
</comment>
<keyword evidence="5 11" id="KW-0547">Nucleotide-binding</keyword>
<dbReference type="SMART" id="SM00845">
    <property type="entry name" value="GatB_Yqey"/>
    <property type="match status" value="1"/>
</dbReference>
<dbReference type="eggNOG" id="COG0064">
    <property type="taxonomic scope" value="Bacteria"/>
</dbReference>
<dbReference type="InterPro" id="IPR004413">
    <property type="entry name" value="GatB"/>
</dbReference>
<protein>
    <recommendedName>
        <fullName evidence="3 11">Aspartyl/glutamyl-tRNA(Asn/Gln) amidotransferase subunit B</fullName>
        <shortName evidence="11">Asp/Glu-ADT subunit B</shortName>
        <ecNumber evidence="11">6.3.5.-</ecNumber>
    </recommendedName>
</protein>
<keyword evidence="4 11" id="KW-0436">Ligase</keyword>
<comment type="subunit">
    <text evidence="2 11">Heterotrimer of A, B and C subunits.</text>
</comment>
<dbReference type="InParanoid" id="F8A956"/>
<evidence type="ECO:0000256" key="11">
    <source>
        <dbReference type="HAMAP-Rule" id="MF_00121"/>
    </source>
</evidence>
<dbReference type="OrthoDB" id="9804078at2"/>
<dbReference type="STRING" id="667014.Thein_1320"/>
<keyword evidence="7 11" id="KW-0648">Protein biosynthesis</keyword>
<dbReference type="Gene3D" id="1.10.150.380">
    <property type="entry name" value="GatB domain, N-terminal subdomain"/>
    <property type="match status" value="1"/>
</dbReference>
<keyword evidence="14" id="KW-1185">Reference proteome</keyword>
<proteinExistence type="inferred from homology"/>
<dbReference type="PATRIC" id="fig|667014.3.peg.1358"/>
<evidence type="ECO:0000256" key="3">
    <source>
        <dbReference type="ARBA" id="ARBA00016923"/>
    </source>
</evidence>
<dbReference type="NCBIfam" id="TIGR00133">
    <property type="entry name" value="gatB"/>
    <property type="match status" value="1"/>
</dbReference>
<name>F8A956_THEID</name>
<dbReference type="NCBIfam" id="NF004015">
    <property type="entry name" value="PRK05477.1-5"/>
    <property type="match status" value="1"/>
</dbReference>
<dbReference type="GO" id="GO:0070681">
    <property type="term" value="P:glutaminyl-tRNAGln biosynthesis via transamidation"/>
    <property type="evidence" value="ECO:0007669"/>
    <property type="project" value="TreeGrafter"/>
</dbReference>
<dbReference type="EMBL" id="CP002683">
    <property type="protein sequence ID" value="AEH45187.1"/>
    <property type="molecule type" value="Genomic_DNA"/>
</dbReference>
<dbReference type="FunFam" id="1.10.10.410:FF:000001">
    <property type="entry name" value="Aspartyl/glutamyl-tRNA(Asn/Gln) amidotransferase subunit B"/>
    <property type="match status" value="1"/>
</dbReference>
<dbReference type="GO" id="GO:0005524">
    <property type="term" value="F:ATP binding"/>
    <property type="evidence" value="ECO:0007669"/>
    <property type="project" value="UniProtKB-KW"/>
</dbReference>
<dbReference type="SUPFAM" id="SSF89095">
    <property type="entry name" value="GatB/YqeY motif"/>
    <property type="match status" value="1"/>
</dbReference>
<comment type="catalytic activity">
    <reaction evidence="9 11">
        <text>L-aspartyl-tRNA(Asn) + L-glutamine + ATP + H2O = L-asparaginyl-tRNA(Asn) + L-glutamate + ADP + phosphate + 2 H(+)</text>
        <dbReference type="Rhea" id="RHEA:14513"/>
        <dbReference type="Rhea" id="RHEA-COMP:9674"/>
        <dbReference type="Rhea" id="RHEA-COMP:9677"/>
        <dbReference type="ChEBI" id="CHEBI:15377"/>
        <dbReference type="ChEBI" id="CHEBI:15378"/>
        <dbReference type="ChEBI" id="CHEBI:29985"/>
        <dbReference type="ChEBI" id="CHEBI:30616"/>
        <dbReference type="ChEBI" id="CHEBI:43474"/>
        <dbReference type="ChEBI" id="CHEBI:58359"/>
        <dbReference type="ChEBI" id="CHEBI:78515"/>
        <dbReference type="ChEBI" id="CHEBI:78516"/>
        <dbReference type="ChEBI" id="CHEBI:456216"/>
    </reaction>
</comment>
<dbReference type="Pfam" id="PF02637">
    <property type="entry name" value="GatB_Yqey"/>
    <property type="match status" value="1"/>
</dbReference>
<dbReference type="GO" id="GO:0050566">
    <property type="term" value="F:asparaginyl-tRNA synthase (glutamine-hydrolyzing) activity"/>
    <property type="evidence" value="ECO:0007669"/>
    <property type="project" value="RHEA"/>
</dbReference>
<evidence type="ECO:0000256" key="6">
    <source>
        <dbReference type="ARBA" id="ARBA00022840"/>
    </source>
</evidence>
<accession>F8A956</accession>
<dbReference type="GO" id="GO:0050567">
    <property type="term" value="F:glutaminyl-tRNA synthase (glutamine-hydrolyzing) activity"/>
    <property type="evidence" value="ECO:0007669"/>
    <property type="project" value="UniProtKB-UniRule"/>
</dbReference>
<dbReference type="SUPFAM" id="SSF55931">
    <property type="entry name" value="Glutamine synthetase/guanido kinase"/>
    <property type="match status" value="1"/>
</dbReference>
<evidence type="ECO:0000259" key="12">
    <source>
        <dbReference type="SMART" id="SM00845"/>
    </source>
</evidence>
<dbReference type="PANTHER" id="PTHR11659">
    <property type="entry name" value="GLUTAMYL-TRNA GLN AMIDOTRANSFERASE SUBUNIT B MITOCHONDRIAL AND PROKARYOTIC PET112-RELATED"/>
    <property type="match status" value="1"/>
</dbReference>
<gene>
    <name evidence="11" type="primary">gatB</name>
    <name evidence="13" type="ordered locus">Thein_1320</name>
</gene>
<evidence type="ECO:0000313" key="13">
    <source>
        <dbReference type="EMBL" id="AEH45187.1"/>
    </source>
</evidence>
<feature type="domain" description="Asn/Gln amidotransferase" evidence="12">
    <location>
        <begin position="327"/>
        <end position="473"/>
    </location>
</feature>
<dbReference type="Gene3D" id="1.10.10.410">
    <property type="match status" value="1"/>
</dbReference>
<dbReference type="InterPro" id="IPR017959">
    <property type="entry name" value="Asn/Gln-tRNA_amidoTrfase_suB/E"/>
</dbReference>
<evidence type="ECO:0000256" key="8">
    <source>
        <dbReference type="ARBA" id="ARBA00024799"/>
    </source>
</evidence>
<dbReference type="InterPro" id="IPR006075">
    <property type="entry name" value="Asn/Gln-tRNA_Trfase_suB/E_cat"/>
</dbReference>
<dbReference type="NCBIfam" id="NF004012">
    <property type="entry name" value="PRK05477.1-2"/>
    <property type="match status" value="1"/>
</dbReference>
<dbReference type="Proteomes" id="UP000006793">
    <property type="component" value="Chromosome"/>
</dbReference>
<dbReference type="PANTHER" id="PTHR11659:SF0">
    <property type="entry name" value="GLUTAMYL-TRNA(GLN) AMIDOTRANSFERASE SUBUNIT B, MITOCHONDRIAL"/>
    <property type="match status" value="1"/>
</dbReference>
<dbReference type="InterPro" id="IPR003789">
    <property type="entry name" value="Asn/Gln_tRNA_amidoTrase-B-like"/>
</dbReference>
<evidence type="ECO:0000256" key="9">
    <source>
        <dbReference type="ARBA" id="ARBA00047380"/>
    </source>
</evidence>
<dbReference type="FunFam" id="1.10.150.380:FF:000001">
    <property type="entry name" value="Aspartyl/glutamyl-tRNA(Asn/Gln) amidotransferase subunit B"/>
    <property type="match status" value="1"/>
</dbReference>
<reference evidence="14" key="1">
    <citation type="submission" date="2011-04" db="EMBL/GenBank/DDBJ databases">
        <title>The complete genome of Thermodesulfatator indicus DSM 15286.</title>
        <authorList>
            <person name="Lucas S."/>
            <person name="Copeland A."/>
            <person name="Lapidus A."/>
            <person name="Bruce D."/>
            <person name="Goodwin L."/>
            <person name="Pitluck S."/>
            <person name="Peters L."/>
            <person name="Kyrpides N."/>
            <person name="Mavromatis K."/>
            <person name="Pagani I."/>
            <person name="Ivanova N."/>
            <person name="Saunders L."/>
            <person name="Detter J.C."/>
            <person name="Tapia R."/>
            <person name="Han C."/>
            <person name="Land M."/>
            <person name="Hauser L."/>
            <person name="Markowitz V."/>
            <person name="Cheng J.-F."/>
            <person name="Hugenholtz P."/>
            <person name="Woyke T."/>
            <person name="Wu D."/>
            <person name="Spring S."/>
            <person name="Schroeder M."/>
            <person name="Brambilla E."/>
            <person name="Klenk H.-P."/>
            <person name="Eisen J.A."/>
        </authorList>
    </citation>
    <scope>NUCLEOTIDE SEQUENCE [LARGE SCALE GENOMIC DNA]</scope>
    <source>
        <strain evidence="14">DSM 15286 / JCM 11887 / CIR29812</strain>
    </source>
</reference>
<dbReference type="HOGENOM" id="CLU_019240_0_0_0"/>
<dbReference type="RefSeq" id="WP_013907929.1">
    <property type="nucleotide sequence ID" value="NC_015681.1"/>
</dbReference>
<evidence type="ECO:0000256" key="4">
    <source>
        <dbReference type="ARBA" id="ARBA00022598"/>
    </source>
</evidence>
<dbReference type="InterPro" id="IPR018027">
    <property type="entry name" value="Asn/Gln_amidotransferase"/>
</dbReference>
<evidence type="ECO:0000256" key="5">
    <source>
        <dbReference type="ARBA" id="ARBA00022741"/>
    </source>
</evidence>
<evidence type="ECO:0000256" key="2">
    <source>
        <dbReference type="ARBA" id="ARBA00011123"/>
    </source>
</evidence>
<dbReference type="HAMAP" id="MF_00121">
    <property type="entry name" value="GatB"/>
    <property type="match status" value="1"/>
</dbReference>
<dbReference type="PaxDb" id="667014-Thein_1320"/>
<evidence type="ECO:0000256" key="7">
    <source>
        <dbReference type="ARBA" id="ARBA00022917"/>
    </source>
</evidence>
<comment type="function">
    <text evidence="8 11">Allows the formation of correctly charged Asn-tRNA(Asn) or Gln-tRNA(Gln) through the transamidation of misacylated Asp-tRNA(Asn) or Glu-tRNA(Gln) in organisms which lack either or both of asparaginyl-tRNA or glutaminyl-tRNA synthetases. The reaction takes place in the presence of glutamine and ATP through an activated phospho-Asp-tRNA(Asn) or phospho-Glu-tRNA(Gln).</text>
</comment>
<organism evidence="13 14">
    <name type="scientific">Thermodesulfatator indicus (strain DSM 15286 / JCM 11887 / CIR29812)</name>
    <dbReference type="NCBI Taxonomy" id="667014"/>
    <lineage>
        <taxon>Bacteria</taxon>
        <taxon>Pseudomonadati</taxon>
        <taxon>Thermodesulfobacteriota</taxon>
        <taxon>Thermodesulfobacteria</taxon>
        <taxon>Thermodesulfobacteriales</taxon>
        <taxon>Thermodesulfatatoraceae</taxon>
        <taxon>Thermodesulfatator</taxon>
    </lineage>
</organism>
<evidence type="ECO:0000313" key="14">
    <source>
        <dbReference type="Proteomes" id="UP000006793"/>
    </source>
</evidence>
<sequence length="475" mass="53717">MDFEAVIGLEVHAQLLTKSKIFCTCSTEFGAAPNSHVCPVCCGMPGTLPVLNKRVVDFAIKLALATNARINPVSVFARKNYFYPDLPKGYQISQYELPLAEGGYIEIEVNGSKKKIGLVRIHMEEDAGKLIHDETRPVSYVDLNRTGVPLLEIVSEPDMRSPEEAVAYLKKLRSILRYLEICDGNMEEGSLRCDANISVRPKGSDTFGTKVELKNMNSFKHVQKALEYEIKRQIALILDGKEVVQETRLFDVSRGITQSMRGKEEAHDYRYFPDPDLVPIEITESWIEEIAETLPELPDAKKERFIKEYNLPEYDAEIITSSRKLAEFYEACVKAFPKPKLVSNWIMTEVLRELNKEGKEIDETALTPENFVKLLKLLDEGVISSPVAKKIFPEVYKGADPQKIVEEKGLKQESDEAALEAICQKILEANPKEVEKYRQGKKNVIGFFVGQVMRETKGKANPKVVNQILTRLLEQ</sequence>
<evidence type="ECO:0000256" key="10">
    <source>
        <dbReference type="ARBA" id="ARBA00047913"/>
    </source>
</evidence>
<dbReference type="GO" id="GO:0006412">
    <property type="term" value="P:translation"/>
    <property type="evidence" value="ECO:0007669"/>
    <property type="project" value="UniProtKB-UniRule"/>
</dbReference>
<keyword evidence="6 11" id="KW-0067">ATP-binding</keyword>
<dbReference type="NCBIfam" id="NF004014">
    <property type="entry name" value="PRK05477.1-4"/>
    <property type="match status" value="1"/>
</dbReference>
<dbReference type="Pfam" id="PF02934">
    <property type="entry name" value="GatB_N"/>
    <property type="match status" value="1"/>
</dbReference>
<dbReference type="InterPro" id="IPR042114">
    <property type="entry name" value="GatB_C_1"/>
</dbReference>
<dbReference type="InterPro" id="IPR023168">
    <property type="entry name" value="GatB_Yqey_C_2"/>
</dbReference>
<reference evidence="13 14" key="2">
    <citation type="journal article" date="2012" name="Stand. Genomic Sci.">
        <title>Complete genome sequence of the thermophilic sulfate-reducing ocean bacterium Thermodesulfatator indicus type strain (CIR29812(T)).</title>
        <authorList>
            <person name="Anderson I."/>
            <person name="Saunders E."/>
            <person name="Lapidus A."/>
            <person name="Nolan M."/>
            <person name="Lucas S."/>
            <person name="Tice H."/>
            <person name="Del Rio T.G."/>
            <person name="Cheng J.F."/>
            <person name="Han C."/>
            <person name="Tapia R."/>
            <person name="Goodwin L.A."/>
            <person name="Pitluck S."/>
            <person name="Liolios K."/>
            <person name="Mavromatis K."/>
            <person name="Pagani I."/>
            <person name="Ivanova N."/>
            <person name="Mikhailova N."/>
            <person name="Pati A."/>
            <person name="Chen A."/>
            <person name="Palaniappan K."/>
            <person name="Land M."/>
            <person name="Hauser L."/>
            <person name="Jeffries C.D."/>
            <person name="Chang Y.J."/>
            <person name="Brambilla E.M."/>
            <person name="Rohde M."/>
            <person name="Spring S."/>
            <person name="Goker M."/>
            <person name="Detter J.C."/>
            <person name="Woyke T."/>
            <person name="Bristow J."/>
            <person name="Eisen J.A."/>
            <person name="Markowitz V."/>
            <person name="Hugenholtz P."/>
            <person name="Kyrpides N.C."/>
            <person name="Klenk H.P."/>
        </authorList>
    </citation>
    <scope>NUCLEOTIDE SEQUENCE [LARGE SCALE GENOMIC DNA]</scope>
    <source>
        <strain evidence="14">DSM 15286 / JCM 11887 / CIR29812</strain>
    </source>
</reference>
<dbReference type="KEGG" id="tid:Thein_1320"/>
<dbReference type="InterPro" id="IPR014746">
    <property type="entry name" value="Gln_synth/guanido_kin_cat_dom"/>
</dbReference>
<dbReference type="EC" id="6.3.5.-" evidence="11"/>
<dbReference type="AlphaFoldDB" id="F8A956"/>
<comment type="catalytic activity">
    <reaction evidence="10 11">
        <text>L-glutamyl-tRNA(Gln) + L-glutamine + ATP + H2O = L-glutaminyl-tRNA(Gln) + L-glutamate + ADP + phosphate + H(+)</text>
        <dbReference type="Rhea" id="RHEA:17521"/>
        <dbReference type="Rhea" id="RHEA-COMP:9681"/>
        <dbReference type="Rhea" id="RHEA-COMP:9684"/>
        <dbReference type="ChEBI" id="CHEBI:15377"/>
        <dbReference type="ChEBI" id="CHEBI:15378"/>
        <dbReference type="ChEBI" id="CHEBI:29985"/>
        <dbReference type="ChEBI" id="CHEBI:30616"/>
        <dbReference type="ChEBI" id="CHEBI:43474"/>
        <dbReference type="ChEBI" id="CHEBI:58359"/>
        <dbReference type="ChEBI" id="CHEBI:78520"/>
        <dbReference type="ChEBI" id="CHEBI:78521"/>
        <dbReference type="ChEBI" id="CHEBI:456216"/>
    </reaction>
</comment>